<keyword evidence="2" id="KW-1185">Reference proteome</keyword>
<evidence type="ECO:0000313" key="2">
    <source>
        <dbReference type="Proteomes" id="UP000585474"/>
    </source>
</evidence>
<accession>A0A7J0GDK7</accession>
<gene>
    <name evidence="1" type="ORF">Acr_20g0005960</name>
</gene>
<reference evidence="1 2" key="1">
    <citation type="submission" date="2019-07" db="EMBL/GenBank/DDBJ databases">
        <title>De Novo Assembly of kiwifruit Actinidia rufa.</title>
        <authorList>
            <person name="Sugita-Konishi S."/>
            <person name="Sato K."/>
            <person name="Mori E."/>
            <person name="Abe Y."/>
            <person name="Kisaki G."/>
            <person name="Hamano K."/>
            <person name="Suezawa K."/>
            <person name="Otani M."/>
            <person name="Fukuda T."/>
            <person name="Manabe T."/>
            <person name="Gomi K."/>
            <person name="Tabuchi M."/>
            <person name="Akimitsu K."/>
            <person name="Kataoka I."/>
        </authorList>
    </citation>
    <scope>NUCLEOTIDE SEQUENCE [LARGE SCALE GENOMIC DNA]</scope>
    <source>
        <strain evidence="2">cv. Fuchu</strain>
    </source>
</reference>
<dbReference type="AlphaFoldDB" id="A0A7J0GDK7"/>
<evidence type="ECO:0000313" key="1">
    <source>
        <dbReference type="EMBL" id="GFZ08788.1"/>
    </source>
</evidence>
<comment type="caution">
    <text evidence="1">The sequence shown here is derived from an EMBL/GenBank/DDBJ whole genome shotgun (WGS) entry which is preliminary data.</text>
</comment>
<dbReference type="EMBL" id="BJWL01000020">
    <property type="protein sequence ID" value="GFZ08788.1"/>
    <property type="molecule type" value="Genomic_DNA"/>
</dbReference>
<dbReference type="Proteomes" id="UP000585474">
    <property type="component" value="Unassembled WGS sequence"/>
</dbReference>
<proteinExistence type="predicted"/>
<name>A0A7J0GDK7_9ERIC</name>
<organism evidence="1 2">
    <name type="scientific">Actinidia rufa</name>
    <dbReference type="NCBI Taxonomy" id="165716"/>
    <lineage>
        <taxon>Eukaryota</taxon>
        <taxon>Viridiplantae</taxon>
        <taxon>Streptophyta</taxon>
        <taxon>Embryophyta</taxon>
        <taxon>Tracheophyta</taxon>
        <taxon>Spermatophyta</taxon>
        <taxon>Magnoliopsida</taxon>
        <taxon>eudicotyledons</taxon>
        <taxon>Gunneridae</taxon>
        <taxon>Pentapetalae</taxon>
        <taxon>asterids</taxon>
        <taxon>Ericales</taxon>
        <taxon>Actinidiaceae</taxon>
        <taxon>Actinidia</taxon>
    </lineage>
</organism>
<protein>
    <submittedName>
        <fullName evidence="1">Uncharacterized protein</fullName>
    </submittedName>
</protein>
<sequence>MCSADRILSLSLDRETQREKQRDASVAKLMAMDFASGFKIQPDFSAFEEVILTHCAFLLVLRISLFGVLPDFFKFAVYAQALDIETLI</sequence>